<evidence type="ECO:0000313" key="4">
    <source>
        <dbReference type="EMBL" id="KAK8167087.1"/>
    </source>
</evidence>
<keyword evidence="3" id="KW-0732">Signal</keyword>
<gene>
    <name evidence="4" type="ORF">IWX90DRAFT_233947</name>
</gene>
<feature type="coiled-coil region" evidence="1">
    <location>
        <begin position="117"/>
        <end position="144"/>
    </location>
</feature>
<dbReference type="Proteomes" id="UP001456524">
    <property type="component" value="Unassembled WGS sequence"/>
</dbReference>
<feature type="signal peptide" evidence="3">
    <location>
        <begin position="1"/>
        <end position="20"/>
    </location>
</feature>
<feature type="compositionally biased region" description="Basic and acidic residues" evidence="2">
    <location>
        <begin position="91"/>
        <end position="103"/>
    </location>
</feature>
<reference evidence="4 5" key="1">
    <citation type="journal article" date="2022" name="G3 (Bethesda)">
        <title>Enemy or ally: a genomic approach to elucidate the lifestyle of Phyllosticta citrichinaensis.</title>
        <authorList>
            <person name="Buijs V.A."/>
            <person name="Groenewald J.Z."/>
            <person name="Haridas S."/>
            <person name="LaButti K.M."/>
            <person name="Lipzen A."/>
            <person name="Martin F.M."/>
            <person name="Barry K."/>
            <person name="Grigoriev I.V."/>
            <person name="Crous P.W."/>
            <person name="Seidl M.F."/>
        </authorList>
    </citation>
    <scope>NUCLEOTIDE SEQUENCE [LARGE SCALE GENOMIC DNA]</scope>
    <source>
        <strain evidence="4 5">CBS 129764</strain>
    </source>
</reference>
<accession>A0ABR1XUW6</accession>
<name>A0ABR1XUW6_9PEZI</name>
<keyword evidence="5" id="KW-1185">Reference proteome</keyword>
<feature type="chain" id="PRO_5045753904" evidence="3">
    <location>
        <begin position="21"/>
        <end position="276"/>
    </location>
</feature>
<feature type="region of interest" description="Disordered" evidence="2">
    <location>
        <begin position="82"/>
        <end position="116"/>
    </location>
</feature>
<dbReference type="EMBL" id="JBBWUH010000005">
    <property type="protein sequence ID" value="KAK8167087.1"/>
    <property type="molecule type" value="Genomic_DNA"/>
</dbReference>
<keyword evidence="1" id="KW-0175">Coiled coil</keyword>
<sequence>MYSGFIHIWHFSLQARLTTCAASQASPGVAVVSFAAAACRCPIGISAGGAPPSSLLSLLLDATFPLDVPLSTAHKSFNATVSMSDSQPDATGKKMTDALEESKMPQTSAAEPPKIETEDVQAELRKLRADKKEQAQKVGKLESAVDVEIDVATSLSKHLQHCVKRDKSHQKDVMERIAAVNKALDDFPKIESMPEIEAFETKTLSELTDSDSAGELIDDLRKRISDLESMIKRLATTAGIAVDETKQDMEYLAELVQESTENFLFIKHQLASMKVD</sequence>
<evidence type="ECO:0000256" key="3">
    <source>
        <dbReference type="SAM" id="SignalP"/>
    </source>
</evidence>
<proteinExistence type="predicted"/>
<protein>
    <submittedName>
        <fullName evidence="4">Uncharacterized protein</fullName>
    </submittedName>
</protein>
<comment type="caution">
    <text evidence="4">The sequence shown here is derived from an EMBL/GenBank/DDBJ whole genome shotgun (WGS) entry which is preliminary data.</text>
</comment>
<evidence type="ECO:0000256" key="2">
    <source>
        <dbReference type="SAM" id="MobiDB-lite"/>
    </source>
</evidence>
<evidence type="ECO:0000256" key="1">
    <source>
        <dbReference type="SAM" id="Coils"/>
    </source>
</evidence>
<organism evidence="4 5">
    <name type="scientific">Phyllosticta citrichinensis</name>
    <dbReference type="NCBI Taxonomy" id="1130410"/>
    <lineage>
        <taxon>Eukaryota</taxon>
        <taxon>Fungi</taxon>
        <taxon>Dikarya</taxon>
        <taxon>Ascomycota</taxon>
        <taxon>Pezizomycotina</taxon>
        <taxon>Dothideomycetes</taxon>
        <taxon>Dothideomycetes incertae sedis</taxon>
        <taxon>Botryosphaeriales</taxon>
        <taxon>Phyllostictaceae</taxon>
        <taxon>Phyllosticta</taxon>
    </lineage>
</organism>
<evidence type="ECO:0000313" key="5">
    <source>
        <dbReference type="Proteomes" id="UP001456524"/>
    </source>
</evidence>